<dbReference type="Proteomes" id="UP000753908">
    <property type="component" value="Unassembled WGS sequence"/>
</dbReference>
<organism evidence="1 2">
    <name type="scientific">Symplocastrum torsivum CPER-KK1</name>
    <dbReference type="NCBI Taxonomy" id="450513"/>
    <lineage>
        <taxon>Bacteria</taxon>
        <taxon>Bacillati</taxon>
        <taxon>Cyanobacteriota</taxon>
        <taxon>Cyanophyceae</taxon>
        <taxon>Oscillatoriophycideae</taxon>
        <taxon>Oscillatoriales</taxon>
        <taxon>Microcoleaceae</taxon>
        <taxon>Symplocastrum</taxon>
    </lineage>
</organism>
<sequence length="68" mass="7598">MQSFTIARCTNLVNSVVLIHIGKVEVGRLWKQDAIAQGYILKYDSRHSQSGSLFLVLQNLSGTPNRSH</sequence>
<evidence type="ECO:0000313" key="2">
    <source>
        <dbReference type="Proteomes" id="UP000753908"/>
    </source>
</evidence>
<protein>
    <submittedName>
        <fullName evidence="1">Uncharacterized protein</fullName>
    </submittedName>
</protein>
<name>A0A951PJW1_9CYAN</name>
<dbReference type="AlphaFoldDB" id="A0A951PJW1"/>
<accession>A0A951PJW1</accession>
<reference evidence="1" key="2">
    <citation type="journal article" date="2022" name="Microbiol. Resour. Announc.">
        <title>Metagenome Sequencing to Explore Phylogenomics of Terrestrial Cyanobacteria.</title>
        <authorList>
            <person name="Ward R.D."/>
            <person name="Stajich J.E."/>
            <person name="Johansen J.R."/>
            <person name="Huntemann M."/>
            <person name="Clum A."/>
            <person name="Foster B."/>
            <person name="Foster B."/>
            <person name="Roux S."/>
            <person name="Palaniappan K."/>
            <person name="Varghese N."/>
            <person name="Mukherjee S."/>
            <person name="Reddy T.B.K."/>
            <person name="Daum C."/>
            <person name="Copeland A."/>
            <person name="Chen I.A."/>
            <person name="Ivanova N.N."/>
            <person name="Kyrpides N.C."/>
            <person name="Shapiro N."/>
            <person name="Eloe-Fadrosh E.A."/>
            <person name="Pietrasiak N."/>
        </authorList>
    </citation>
    <scope>NUCLEOTIDE SEQUENCE</scope>
    <source>
        <strain evidence="1">CPER-KK1</strain>
    </source>
</reference>
<reference evidence="1" key="1">
    <citation type="submission" date="2021-05" db="EMBL/GenBank/DDBJ databases">
        <authorList>
            <person name="Pietrasiak N."/>
            <person name="Ward R."/>
            <person name="Stajich J.E."/>
            <person name="Kurbessoian T."/>
        </authorList>
    </citation>
    <scope>NUCLEOTIDE SEQUENCE</scope>
    <source>
        <strain evidence="1">CPER-KK1</strain>
    </source>
</reference>
<comment type="caution">
    <text evidence="1">The sequence shown here is derived from an EMBL/GenBank/DDBJ whole genome shotgun (WGS) entry which is preliminary data.</text>
</comment>
<dbReference type="EMBL" id="JAHHIF010000012">
    <property type="protein sequence ID" value="MBW4545058.1"/>
    <property type="molecule type" value="Genomic_DNA"/>
</dbReference>
<gene>
    <name evidence="1" type="ORF">KME25_11515</name>
</gene>
<proteinExistence type="predicted"/>
<evidence type="ECO:0000313" key="1">
    <source>
        <dbReference type="EMBL" id="MBW4545058.1"/>
    </source>
</evidence>